<dbReference type="Proteomes" id="UP001302745">
    <property type="component" value="Unassembled WGS sequence"/>
</dbReference>
<dbReference type="SUPFAM" id="SSF57997">
    <property type="entry name" value="Tropomyosin"/>
    <property type="match status" value="1"/>
</dbReference>
<evidence type="ECO:0000313" key="4">
    <source>
        <dbReference type="Proteomes" id="UP001302745"/>
    </source>
</evidence>
<feature type="compositionally biased region" description="Polar residues" evidence="2">
    <location>
        <begin position="44"/>
        <end position="55"/>
    </location>
</feature>
<keyword evidence="4" id="KW-1185">Reference proteome</keyword>
<comment type="caution">
    <text evidence="3">The sequence shown here is derived from an EMBL/GenBank/DDBJ whole genome shotgun (WGS) entry which is preliminary data.</text>
</comment>
<feature type="compositionally biased region" description="Polar residues" evidence="2">
    <location>
        <begin position="438"/>
        <end position="455"/>
    </location>
</feature>
<organism evidence="3 4">
    <name type="scientific">Chaetomidium leptoderma</name>
    <dbReference type="NCBI Taxonomy" id="669021"/>
    <lineage>
        <taxon>Eukaryota</taxon>
        <taxon>Fungi</taxon>
        <taxon>Dikarya</taxon>
        <taxon>Ascomycota</taxon>
        <taxon>Pezizomycotina</taxon>
        <taxon>Sordariomycetes</taxon>
        <taxon>Sordariomycetidae</taxon>
        <taxon>Sordariales</taxon>
        <taxon>Chaetomiaceae</taxon>
        <taxon>Chaetomidium</taxon>
    </lineage>
</organism>
<accession>A0AAN6VNV5</accession>
<feature type="region of interest" description="Disordered" evidence="2">
    <location>
        <begin position="420"/>
        <end position="502"/>
    </location>
</feature>
<proteinExistence type="predicted"/>
<evidence type="ECO:0000256" key="2">
    <source>
        <dbReference type="SAM" id="MobiDB-lite"/>
    </source>
</evidence>
<feature type="compositionally biased region" description="Low complexity" evidence="2">
    <location>
        <begin position="1"/>
        <end position="24"/>
    </location>
</feature>
<evidence type="ECO:0000313" key="3">
    <source>
        <dbReference type="EMBL" id="KAK4155058.1"/>
    </source>
</evidence>
<name>A0AAN6VNV5_9PEZI</name>
<sequence>MAGTRADSGSPASSDDGSSEGGAPLYAWSPERRVLRAEEGAGSRTRNNSATSSETGDFGDCTGKYHGEKDARTPALFQPRRAFSKSTLQAAASAYLNQTSTSIGAVPPSLTLSAYPGPGAAAPRQPSLSLLAPVPPVVGSAVPVPAAIAASQAQGRAVIPGSTTHSFISAMQTMNLNAAEEDLHPAQKTHRDQTCKLQSRVWGLRQGMYRQPSIPQEFLTSFDYDVQELMNNTVKLNQAVDNLAAELKTAKGEQENIRGLEATVRGLKGDLKEYKERSQNAEKTLGSLAERSDEDMRTIQFLKEQLRQGEMSRTILHEQVNGKRNLWLNVHNDPQERAAVLGNLARSSTPLSGQTFANPMDQAYAQSVRGPGSRGPGSVFSGTSHTTSVKLGNERPRSVAPGNAYHGGAPYPGGHFAGGYPPFQSISHSHSGPAVYTGQPQHQHRPSTATGSSVNAPAYAGSRHSVGPVSRPSTGPRRNLRAPTSTETGSPKERKRNTPRTLVRADLEDADSLKWADEFQSLFALVYGFCASYFHELPQINTDWKGHIRTEANGELWEYICRICQTSQEQERGEHALRLLKDRDSRPYLLQRLILQHIIVFICSYEGWKDYSEDVDDEMEKLDGDLKKIDPSKTYERQVILDRRAQLVADMMQGANAAPFRNFKLTQHHQYLKTMVAPFLAKGKNSNVTNEAFYDLFTITTTAWDLSAKLFRSRLTFQYMWNDAGVRFSAETHEPYDCIVDRLTLQHEHCRVRLCATPAVTVRNDQGMTIDTKNILKSGVLVMRY</sequence>
<reference evidence="3" key="2">
    <citation type="submission" date="2023-05" db="EMBL/GenBank/DDBJ databases">
        <authorList>
            <consortium name="Lawrence Berkeley National Laboratory"/>
            <person name="Steindorff A."/>
            <person name="Hensen N."/>
            <person name="Bonometti L."/>
            <person name="Westerberg I."/>
            <person name="Brannstrom I.O."/>
            <person name="Guillou S."/>
            <person name="Cros-Aarteil S."/>
            <person name="Calhoun S."/>
            <person name="Haridas S."/>
            <person name="Kuo A."/>
            <person name="Mondo S."/>
            <person name="Pangilinan J."/>
            <person name="Riley R."/>
            <person name="Labutti K."/>
            <person name="Andreopoulos B."/>
            <person name="Lipzen A."/>
            <person name="Chen C."/>
            <person name="Yanf M."/>
            <person name="Daum C."/>
            <person name="Ng V."/>
            <person name="Clum A."/>
            <person name="Ohm R."/>
            <person name="Martin F."/>
            <person name="Silar P."/>
            <person name="Natvig D."/>
            <person name="Lalanne C."/>
            <person name="Gautier V."/>
            <person name="Ament-Velasquez S.L."/>
            <person name="Kruys A."/>
            <person name="Hutchinson M.I."/>
            <person name="Powell A.J."/>
            <person name="Barry K."/>
            <person name="Miller A.N."/>
            <person name="Grigoriev I.V."/>
            <person name="Debuchy R."/>
            <person name="Gladieux P."/>
            <person name="Thoren M.H."/>
            <person name="Johannesson H."/>
        </authorList>
    </citation>
    <scope>NUCLEOTIDE SEQUENCE</scope>
    <source>
        <strain evidence="3">CBS 538.74</strain>
    </source>
</reference>
<feature type="region of interest" description="Disordered" evidence="2">
    <location>
        <begin position="366"/>
        <end position="406"/>
    </location>
</feature>
<feature type="region of interest" description="Disordered" evidence="2">
    <location>
        <begin position="1"/>
        <end position="66"/>
    </location>
</feature>
<evidence type="ECO:0000256" key="1">
    <source>
        <dbReference type="SAM" id="Coils"/>
    </source>
</evidence>
<feature type="compositionally biased region" description="Low complexity" evidence="2">
    <location>
        <begin position="367"/>
        <end position="382"/>
    </location>
</feature>
<reference evidence="3" key="1">
    <citation type="journal article" date="2023" name="Mol. Phylogenet. Evol.">
        <title>Genome-scale phylogeny and comparative genomics of the fungal order Sordariales.</title>
        <authorList>
            <person name="Hensen N."/>
            <person name="Bonometti L."/>
            <person name="Westerberg I."/>
            <person name="Brannstrom I.O."/>
            <person name="Guillou S."/>
            <person name="Cros-Aarteil S."/>
            <person name="Calhoun S."/>
            <person name="Haridas S."/>
            <person name="Kuo A."/>
            <person name="Mondo S."/>
            <person name="Pangilinan J."/>
            <person name="Riley R."/>
            <person name="LaButti K."/>
            <person name="Andreopoulos B."/>
            <person name="Lipzen A."/>
            <person name="Chen C."/>
            <person name="Yan M."/>
            <person name="Daum C."/>
            <person name="Ng V."/>
            <person name="Clum A."/>
            <person name="Steindorff A."/>
            <person name="Ohm R.A."/>
            <person name="Martin F."/>
            <person name="Silar P."/>
            <person name="Natvig D.O."/>
            <person name="Lalanne C."/>
            <person name="Gautier V."/>
            <person name="Ament-Velasquez S.L."/>
            <person name="Kruys A."/>
            <person name="Hutchinson M.I."/>
            <person name="Powell A.J."/>
            <person name="Barry K."/>
            <person name="Miller A.N."/>
            <person name="Grigoriev I.V."/>
            <person name="Debuchy R."/>
            <person name="Gladieux P."/>
            <person name="Hiltunen Thoren M."/>
            <person name="Johannesson H."/>
        </authorList>
    </citation>
    <scope>NUCLEOTIDE SEQUENCE</scope>
    <source>
        <strain evidence="3">CBS 538.74</strain>
    </source>
</reference>
<dbReference type="EMBL" id="MU856896">
    <property type="protein sequence ID" value="KAK4155058.1"/>
    <property type="molecule type" value="Genomic_DNA"/>
</dbReference>
<keyword evidence="1" id="KW-0175">Coiled coil</keyword>
<feature type="coiled-coil region" evidence="1">
    <location>
        <begin position="226"/>
        <end position="291"/>
    </location>
</feature>
<gene>
    <name evidence="3" type="ORF">C8A00DRAFT_42288</name>
</gene>
<dbReference type="AlphaFoldDB" id="A0AAN6VNV5"/>
<protein>
    <submittedName>
        <fullName evidence="3">Uncharacterized protein</fullName>
    </submittedName>
</protein>
<feature type="compositionally biased region" description="Basic and acidic residues" evidence="2">
    <location>
        <begin position="30"/>
        <end position="41"/>
    </location>
</feature>